<evidence type="ECO:0000256" key="4">
    <source>
        <dbReference type="ARBA" id="ARBA00025806"/>
    </source>
</evidence>
<comment type="similarity">
    <text evidence="4">Belongs to the DONSON family.</text>
</comment>
<dbReference type="PANTHER" id="PTHR12972">
    <property type="entry name" value="DOWNSTREAM NEIGHBOR OF SON"/>
    <property type="match status" value="1"/>
</dbReference>
<protein>
    <submittedName>
        <fullName evidence="5">Uncharacterized protein</fullName>
    </submittedName>
</protein>
<accession>A0A1Y2CQJ8</accession>
<dbReference type="OrthoDB" id="534063at2759"/>
<organism evidence="5 6">
    <name type="scientific">Rhizoclosmatium globosum</name>
    <dbReference type="NCBI Taxonomy" id="329046"/>
    <lineage>
        <taxon>Eukaryota</taxon>
        <taxon>Fungi</taxon>
        <taxon>Fungi incertae sedis</taxon>
        <taxon>Chytridiomycota</taxon>
        <taxon>Chytridiomycota incertae sedis</taxon>
        <taxon>Chytridiomycetes</taxon>
        <taxon>Chytridiales</taxon>
        <taxon>Chytriomycetaceae</taxon>
        <taxon>Rhizoclosmatium</taxon>
    </lineage>
</organism>
<evidence type="ECO:0000256" key="2">
    <source>
        <dbReference type="ARBA" id="ARBA00022473"/>
    </source>
</evidence>
<sequence>MVLISSECQPWFKERTEAERYSTIHHHIQKTPLRSLPLKAQFDANLVSHVYPNGPKAPTHVGLMTRILAIKSGTALKPFEQSELAFFTAKEEEWRQSFKSVFASLEQGHSEYFYYMNSEFTVLFQSPEFAGNTTSDYRALLTKANSGLRGALISKKIKFKMIIAPAKVKSKYTPNEEINEAEVQETKKELKEMEHLQPGRTISKTDHHQAPLQLLFTGMESLKQLHDYLLTWVEQSVERRALHQPVLISPSPFLNASIKLADIVKIEQIESTDVEAIRTSSTKRLARQTAFKLKITGFLLPTAVANIKSLIESSSLTGDHIRILMDLEERTSLLNIEAGSVIEDIQKEGSGVEKVGVEKVELNSCGKTVKTLEYANRTWL</sequence>
<comment type="subcellular location">
    <subcellularLocation>
        <location evidence="1">Nucleus</location>
    </subcellularLocation>
</comment>
<dbReference type="Proteomes" id="UP000193642">
    <property type="component" value="Unassembled WGS sequence"/>
</dbReference>
<proteinExistence type="inferred from homology"/>
<keyword evidence="2" id="KW-0217">Developmental protein</keyword>
<name>A0A1Y2CQJ8_9FUNG</name>
<dbReference type="PANTHER" id="PTHR12972:SF0">
    <property type="entry name" value="PROTEIN DOWNSTREAM NEIGHBOR OF SON"/>
    <property type="match status" value="1"/>
</dbReference>
<dbReference type="AlphaFoldDB" id="A0A1Y2CQJ8"/>
<comment type="caution">
    <text evidence="5">The sequence shown here is derived from an EMBL/GenBank/DDBJ whole genome shotgun (WGS) entry which is preliminary data.</text>
</comment>
<dbReference type="GO" id="GO:0005634">
    <property type="term" value="C:nucleus"/>
    <property type="evidence" value="ECO:0007669"/>
    <property type="project" value="UniProtKB-SubCell"/>
</dbReference>
<gene>
    <name evidence="5" type="ORF">BCR33DRAFT_40388</name>
</gene>
<evidence type="ECO:0000256" key="1">
    <source>
        <dbReference type="ARBA" id="ARBA00004123"/>
    </source>
</evidence>
<dbReference type="InterPro" id="IPR024861">
    <property type="entry name" value="Donson"/>
</dbReference>
<evidence type="ECO:0000313" key="6">
    <source>
        <dbReference type="Proteomes" id="UP000193642"/>
    </source>
</evidence>
<dbReference type="EMBL" id="MCGO01000011">
    <property type="protein sequence ID" value="ORY48625.1"/>
    <property type="molecule type" value="Genomic_DNA"/>
</dbReference>
<dbReference type="GO" id="GO:0033260">
    <property type="term" value="P:nuclear DNA replication"/>
    <property type="evidence" value="ECO:0007669"/>
    <property type="project" value="TreeGrafter"/>
</dbReference>
<keyword evidence="3" id="KW-0539">Nucleus</keyword>
<reference evidence="5 6" key="1">
    <citation type="submission" date="2016-07" db="EMBL/GenBank/DDBJ databases">
        <title>Pervasive Adenine N6-methylation of Active Genes in Fungi.</title>
        <authorList>
            <consortium name="DOE Joint Genome Institute"/>
            <person name="Mondo S.J."/>
            <person name="Dannebaum R.O."/>
            <person name="Kuo R.C."/>
            <person name="Labutti K."/>
            <person name="Haridas S."/>
            <person name="Kuo A."/>
            <person name="Salamov A."/>
            <person name="Ahrendt S.R."/>
            <person name="Lipzen A."/>
            <person name="Sullivan W."/>
            <person name="Andreopoulos W.B."/>
            <person name="Clum A."/>
            <person name="Lindquist E."/>
            <person name="Daum C."/>
            <person name="Ramamoorthy G.K."/>
            <person name="Gryganskyi A."/>
            <person name="Culley D."/>
            <person name="Magnuson J.K."/>
            <person name="James T.Y."/>
            <person name="O'Malley M.A."/>
            <person name="Stajich J.E."/>
            <person name="Spatafora J.W."/>
            <person name="Visel A."/>
            <person name="Grigoriev I.V."/>
        </authorList>
    </citation>
    <scope>NUCLEOTIDE SEQUENCE [LARGE SCALE GENOMIC DNA]</scope>
    <source>
        <strain evidence="5 6">JEL800</strain>
    </source>
</reference>
<evidence type="ECO:0000256" key="3">
    <source>
        <dbReference type="ARBA" id="ARBA00023242"/>
    </source>
</evidence>
<keyword evidence="6" id="KW-1185">Reference proteome</keyword>
<evidence type="ECO:0000313" key="5">
    <source>
        <dbReference type="EMBL" id="ORY48625.1"/>
    </source>
</evidence>